<name>A0A8H5HZH3_9AGAR</name>
<sequence length="389" mass="37887">MQSDSSTGSSNASGASSGSSITSGSSTSTSSGSSTGAQSKGKGSSKGSSGTSSNSGSSSTSGSASSAASSGSNNAASGSAASGSNNASSGSAATANNSTGTATTGNTKGSGASTAVGALSSDDITAPATENNSDPQSSLTLDPRVIATGFMNNGQDVQEAGQVSSLTSNNNFINYCLTQGSLPITNGQQITTGSCNPAPIGTIPSVSNMPSAKFAFPTNMGTVSANTEFTIKLNMNNLETGHFVNANENYFAAPQQLSPQGQIIGHTHVVIEAINGLADTTASNPQQFAFFKGINTAAVNGQVTADVTAGVPAGTYRICTINSSSNHQPVIVPIAQHGSLDDCVYFTATDGGSATASGSTADAGATDSASAAAASATTSGKKGNKGKNN</sequence>
<accession>A0A8H5HZH3</accession>
<feature type="region of interest" description="Disordered" evidence="1">
    <location>
        <begin position="354"/>
        <end position="389"/>
    </location>
</feature>
<dbReference type="Proteomes" id="UP000518752">
    <property type="component" value="Unassembled WGS sequence"/>
</dbReference>
<dbReference type="PANTHER" id="PTHR34587:SF2">
    <property type="entry name" value="G-PROTEIN COUPLED RECEPTORS FAMILY 1 PROFILE DOMAIN-CONTAINING PROTEIN"/>
    <property type="match status" value="1"/>
</dbReference>
<protein>
    <submittedName>
        <fullName evidence="2">Uncharacterized protein</fullName>
    </submittedName>
</protein>
<reference evidence="2 3" key="1">
    <citation type="journal article" date="2020" name="ISME J.">
        <title>Uncovering the hidden diversity of litter-decomposition mechanisms in mushroom-forming fungi.</title>
        <authorList>
            <person name="Floudas D."/>
            <person name="Bentzer J."/>
            <person name="Ahren D."/>
            <person name="Johansson T."/>
            <person name="Persson P."/>
            <person name="Tunlid A."/>
        </authorList>
    </citation>
    <scope>NUCLEOTIDE SEQUENCE [LARGE SCALE GENOMIC DNA]</scope>
    <source>
        <strain evidence="2 3">CBS 406.79</strain>
    </source>
</reference>
<dbReference type="OrthoDB" id="2336871at2759"/>
<evidence type="ECO:0000313" key="3">
    <source>
        <dbReference type="Proteomes" id="UP000518752"/>
    </source>
</evidence>
<evidence type="ECO:0000313" key="2">
    <source>
        <dbReference type="EMBL" id="KAF5391980.1"/>
    </source>
</evidence>
<feature type="compositionally biased region" description="Low complexity" evidence="1">
    <location>
        <begin position="1"/>
        <end position="115"/>
    </location>
</feature>
<feature type="compositionally biased region" description="Low complexity" evidence="1">
    <location>
        <begin position="354"/>
        <end position="381"/>
    </location>
</feature>
<evidence type="ECO:0000256" key="1">
    <source>
        <dbReference type="SAM" id="MobiDB-lite"/>
    </source>
</evidence>
<dbReference type="PANTHER" id="PTHR34587">
    <property type="entry name" value="VWFA DOMAIN-CONTAINING PROTEIN"/>
    <property type="match status" value="1"/>
</dbReference>
<feature type="region of interest" description="Disordered" evidence="1">
    <location>
        <begin position="1"/>
        <end position="116"/>
    </location>
</feature>
<gene>
    <name evidence="2" type="ORF">D9757_003249</name>
</gene>
<organism evidence="2 3">
    <name type="scientific">Collybiopsis confluens</name>
    <dbReference type="NCBI Taxonomy" id="2823264"/>
    <lineage>
        <taxon>Eukaryota</taxon>
        <taxon>Fungi</taxon>
        <taxon>Dikarya</taxon>
        <taxon>Basidiomycota</taxon>
        <taxon>Agaricomycotina</taxon>
        <taxon>Agaricomycetes</taxon>
        <taxon>Agaricomycetidae</taxon>
        <taxon>Agaricales</taxon>
        <taxon>Marasmiineae</taxon>
        <taxon>Omphalotaceae</taxon>
        <taxon>Collybiopsis</taxon>
    </lineage>
</organism>
<dbReference type="AlphaFoldDB" id="A0A8H5HZH3"/>
<keyword evidence="3" id="KW-1185">Reference proteome</keyword>
<dbReference type="EMBL" id="JAACJN010000007">
    <property type="protein sequence ID" value="KAF5391980.1"/>
    <property type="molecule type" value="Genomic_DNA"/>
</dbReference>
<comment type="caution">
    <text evidence="2">The sequence shown here is derived from an EMBL/GenBank/DDBJ whole genome shotgun (WGS) entry which is preliminary data.</text>
</comment>
<dbReference type="InterPro" id="IPR053216">
    <property type="entry name" value="Appressorial_penetr-assoc"/>
</dbReference>
<proteinExistence type="predicted"/>